<dbReference type="EMBL" id="JAPDRP010000007">
    <property type="protein sequence ID" value="KAJ9645892.1"/>
    <property type="molecule type" value="Genomic_DNA"/>
</dbReference>
<reference evidence="1" key="1">
    <citation type="submission" date="2022-10" db="EMBL/GenBank/DDBJ databases">
        <title>Culturing micro-colonial fungi from biological soil crusts in the Mojave desert and describing Neophaeococcomyces mojavensis, and introducing the new genera and species Taxawa tesnikishii.</title>
        <authorList>
            <person name="Kurbessoian T."/>
            <person name="Stajich J.E."/>
        </authorList>
    </citation>
    <scope>NUCLEOTIDE SEQUENCE</scope>
    <source>
        <strain evidence="1">JES_115</strain>
    </source>
</reference>
<sequence length="455" mass="50646">MLSSLVQAVFHPSVPPKSPKQYIHDVAVVRTIELRKMDDFLREVKRLFEAPLQTTNLLAMSGKLQEQFQQKLQDSNICMLPSYNHTLPTGNERGTYLALDVGGSTFRVALVELCGKHKEWDKSMRMVKIESYRIDNSVRALRGHAFFDWMAERIAEVLEDTEIRKLRGSTNLNVRLDAIINDSSATLLCRAYRVQSTRMALILGTGTNAAIHLPVSALARTKFGSRPQGWHDKAQHVLVNTEMSMFGKDIFPTTRWDDYLNRTHPRPDFQPFEHLISGRYLGEIVRLILLEAIETSGLFGGEVPSRFSEPYSFDTGIMAAIEADDTPTLAKATSAFMTAHPLRIAPSKRDMLFVRQVSQLVSRRAAAYLATGIHALWSLRLSSENLSPSTAGHVTIGCNGSVLEKYPGFRQTCQGFADELTRASGAPEDAISLEIACESSILGAAVAACCREQDR</sequence>
<gene>
    <name evidence="1" type="primary">NAG5</name>
    <name evidence="1" type="ORF">H2199_002935</name>
</gene>
<dbReference type="Proteomes" id="UP001172680">
    <property type="component" value="Unassembled WGS sequence"/>
</dbReference>
<evidence type="ECO:0000313" key="2">
    <source>
        <dbReference type="Proteomes" id="UP001172680"/>
    </source>
</evidence>
<keyword evidence="1" id="KW-0808">Transferase</keyword>
<organism evidence="1 2">
    <name type="scientific">Coniosporium tulheliwenetii</name>
    <dbReference type="NCBI Taxonomy" id="3383036"/>
    <lineage>
        <taxon>Eukaryota</taxon>
        <taxon>Fungi</taxon>
        <taxon>Dikarya</taxon>
        <taxon>Ascomycota</taxon>
        <taxon>Pezizomycotina</taxon>
        <taxon>Dothideomycetes</taxon>
        <taxon>Dothideomycetes incertae sedis</taxon>
        <taxon>Coniosporium</taxon>
    </lineage>
</organism>
<evidence type="ECO:0000313" key="1">
    <source>
        <dbReference type="EMBL" id="KAJ9645892.1"/>
    </source>
</evidence>
<accession>A0ACC2ZFX7</accession>
<comment type="caution">
    <text evidence="1">The sequence shown here is derived from an EMBL/GenBank/DDBJ whole genome shotgun (WGS) entry which is preliminary data.</text>
</comment>
<name>A0ACC2ZFX7_9PEZI</name>
<protein>
    <submittedName>
        <fullName evidence="1">N-acetylglucosamine kinase 1</fullName>
        <ecNumber evidence="1">2.7.1.1</ecNumber>
    </submittedName>
</protein>
<dbReference type="EC" id="2.7.1.1" evidence="1"/>
<proteinExistence type="predicted"/>
<keyword evidence="2" id="KW-1185">Reference proteome</keyword>
<keyword evidence="1" id="KW-0418">Kinase</keyword>